<gene>
    <name evidence="9" type="ORF">SAMN02194393_00592</name>
</gene>
<evidence type="ECO:0000256" key="5">
    <source>
        <dbReference type="ARBA" id="ARBA00044539"/>
    </source>
</evidence>
<dbReference type="InterPro" id="IPR051862">
    <property type="entry name" value="GT-like_domain_containing_1"/>
</dbReference>
<dbReference type="EMBL" id="FUZT01000001">
    <property type="protein sequence ID" value="SKC40901.1"/>
    <property type="molecule type" value="Genomic_DNA"/>
</dbReference>
<evidence type="ECO:0000256" key="3">
    <source>
        <dbReference type="ARBA" id="ARBA00022679"/>
    </source>
</evidence>
<proteinExistence type="inferred from homology"/>
<keyword evidence="3 9" id="KW-0808">Transferase</keyword>
<dbReference type="AlphaFoldDB" id="A0A1T5IP16"/>
<evidence type="ECO:0000259" key="7">
    <source>
        <dbReference type="Pfam" id="PF00534"/>
    </source>
</evidence>
<dbReference type="Proteomes" id="UP000190285">
    <property type="component" value="Unassembled WGS sequence"/>
</dbReference>
<name>A0A1T5IP16_9FIRM</name>
<feature type="domain" description="Glycosyl transferase family 1" evidence="7">
    <location>
        <begin position="213"/>
        <end position="355"/>
    </location>
</feature>
<accession>A0A1T5IP16</accession>
<dbReference type="GO" id="GO:0016438">
    <property type="term" value="F:tRNA-queuosine(34) beta-mannosyltransferase activity"/>
    <property type="evidence" value="ECO:0007669"/>
    <property type="project" value="UniProtKB-EC"/>
</dbReference>
<comment type="catalytic activity">
    <reaction evidence="6">
        <text>queuosine(34) in tRNA(Asp) + GDP-alpha-D-mannose = O-4''-alpha-D-mannosylqueuosine(34) in tRNA(Asp) + GDP + H(+)</text>
        <dbReference type="Rhea" id="RHEA:12885"/>
        <dbReference type="Rhea" id="RHEA-COMP:18572"/>
        <dbReference type="Rhea" id="RHEA-COMP:18581"/>
        <dbReference type="ChEBI" id="CHEBI:15378"/>
        <dbReference type="ChEBI" id="CHEBI:57527"/>
        <dbReference type="ChEBI" id="CHEBI:58189"/>
        <dbReference type="ChEBI" id="CHEBI:194431"/>
        <dbReference type="ChEBI" id="CHEBI:194442"/>
        <dbReference type="EC" id="2.4.1.110"/>
    </reaction>
    <physiologicalReaction direction="left-to-right" evidence="6">
        <dbReference type="Rhea" id="RHEA:12886"/>
    </physiologicalReaction>
</comment>
<evidence type="ECO:0000313" key="10">
    <source>
        <dbReference type="Proteomes" id="UP000190285"/>
    </source>
</evidence>
<feature type="domain" description="tRNA-queuosine alpha-mannosyltransferase N-terminal" evidence="8">
    <location>
        <begin position="25"/>
        <end position="199"/>
    </location>
</feature>
<evidence type="ECO:0000313" key="9">
    <source>
        <dbReference type="EMBL" id="SKC40901.1"/>
    </source>
</evidence>
<protein>
    <recommendedName>
        <fullName evidence="5">tRNA-queuosine alpha-mannosyltransferase</fullName>
        <ecNumber evidence="4">2.4.1.110</ecNumber>
    </recommendedName>
</protein>
<comment type="similarity">
    <text evidence="1">Belongs to the glycosyltransferase group 1 family. Glycosyltransferase 4 subfamily.</text>
</comment>
<dbReference type="PANTHER" id="PTHR13615:SF3">
    <property type="entry name" value="GLYCOSYLTRANSFERASE-LIKE DOMAIN-CONTAINING PROTEIN 1"/>
    <property type="match status" value="1"/>
</dbReference>
<dbReference type="RefSeq" id="WP_079489210.1">
    <property type="nucleotide sequence ID" value="NZ_FUZT01000001.1"/>
</dbReference>
<dbReference type="InterPro" id="IPR022701">
    <property type="entry name" value="QTMAN_N"/>
</dbReference>
<dbReference type="Gene3D" id="3.40.50.2000">
    <property type="entry name" value="Glycogen Phosphorylase B"/>
    <property type="match status" value="2"/>
</dbReference>
<dbReference type="PANTHER" id="PTHR13615">
    <property type="entry name" value="GLYCOSYLTRANSFERASE-LIKE 1"/>
    <property type="match status" value="1"/>
</dbReference>
<dbReference type="SUPFAM" id="SSF53756">
    <property type="entry name" value="UDP-Glycosyltransferase/glycogen phosphorylase"/>
    <property type="match status" value="1"/>
</dbReference>
<dbReference type="Pfam" id="PF00534">
    <property type="entry name" value="Glycos_transf_1"/>
    <property type="match status" value="1"/>
</dbReference>
<dbReference type="Pfam" id="PF12038">
    <property type="entry name" value="QTMAN_N"/>
    <property type="match status" value="1"/>
</dbReference>
<evidence type="ECO:0000256" key="6">
    <source>
        <dbReference type="ARBA" id="ARBA00048439"/>
    </source>
</evidence>
<organism evidence="9 10">
    <name type="scientific">Maledivibacter halophilus</name>
    <dbReference type="NCBI Taxonomy" id="36842"/>
    <lineage>
        <taxon>Bacteria</taxon>
        <taxon>Bacillati</taxon>
        <taxon>Bacillota</taxon>
        <taxon>Clostridia</taxon>
        <taxon>Peptostreptococcales</taxon>
        <taxon>Caminicellaceae</taxon>
        <taxon>Maledivibacter</taxon>
    </lineage>
</organism>
<evidence type="ECO:0000259" key="8">
    <source>
        <dbReference type="Pfam" id="PF12038"/>
    </source>
</evidence>
<dbReference type="EC" id="2.4.1.110" evidence="4"/>
<evidence type="ECO:0000256" key="1">
    <source>
        <dbReference type="ARBA" id="ARBA00009481"/>
    </source>
</evidence>
<dbReference type="InterPro" id="IPR001296">
    <property type="entry name" value="Glyco_trans_1"/>
</dbReference>
<dbReference type="STRING" id="36842.SAMN02194393_00592"/>
<dbReference type="OrthoDB" id="9816564at2"/>
<reference evidence="9 10" key="1">
    <citation type="submission" date="2017-02" db="EMBL/GenBank/DDBJ databases">
        <authorList>
            <person name="Peterson S.W."/>
        </authorList>
    </citation>
    <scope>NUCLEOTIDE SEQUENCE [LARGE SCALE GENOMIC DNA]</scope>
    <source>
        <strain evidence="9 10">M1</strain>
    </source>
</reference>
<sequence>MFHLLAQQANLVILLNIKEAFIIKNILIVEPFFSGSHKTWAEQYKKYSSHNIEILSMDGRFWKWRMYGGAVTLAKEFLTSNFNPDIILATDMLDLTTFISLIRKKLKTSVPIGVYFHENQLTYPWKTDSEDKHLKRDINYGFMNYTTALAADHVFFNSKHNMNSFYNALEILLKKMPDYKHSNITEILYKKSEVLPIGMNLKKINKGDKDIYKEDLPLILWNHRWEFDKNPDDFFKALFILKKEGLKFKLAILGQAYKNSPPIFEKAFEIFKEDIIKTGYLSGTEYASWLLASDILPVTSNHDFFGISVMEAVYSRCYPILPKRLTYPDLYTIDKHPEIFYENFIDLVDKLRFAIVNINEIRRKNYSQIAQKYDWSKIIDYYDEKIGNLTINNDGHQI</sequence>
<evidence type="ECO:0000256" key="4">
    <source>
        <dbReference type="ARBA" id="ARBA00044517"/>
    </source>
</evidence>
<keyword evidence="10" id="KW-1185">Reference proteome</keyword>
<keyword evidence="2" id="KW-0328">Glycosyltransferase</keyword>
<evidence type="ECO:0000256" key="2">
    <source>
        <dbReference type="ARBA" id="ARBA00022676"/>
    </source>
</evidence>